<name>A0A0C9XJZ5_9AGAR</name>
<evidence type="ECO:0000313" key="1">
    <source>
        <dbReference type="EMBL" id="KIK01829.1"/>
    </source>
</evidence>
<organism evidence="1 2">
    <name type="scientific">Laccaria amethystina LaAM-08-1</name>
    <dbReference type="NCBI Taxonomy" id="1095629"/>
    <lineage>
        <taxon>Eukaryota</taxon>
        <taxon>Fungi</taxon>
        <taxon>Dikarya</taxon>
        <taxon>Basidiomycota</taxon>
        <taxon>Agaricomycotina</taxon>
        <taxon>Agaricomycetes</taxon>
        <taxon>Agaricomycetidae</taxon>
        <taxon>Agaricales</taxon>
        <taxon>Agaricineae</taxon>
        <taxon>Hydnangiaceae</taxon>
        <taxon>Laccaria</taxon>
    </lineage>
</organism>
<proteinExistence type="predicted"/>
<evidence type="ECO:0000313" key="2">
    <source>
        <dbReference type="Proteomes" id="UP000054477"/>
    </source>
</evidence>
<sequence>MTTSTDSPHEQCPLQCQVIYSLEIFKFVEVCKYDASILCFLNLSYTVVQYTTFSPVLAPHILRYPFPE</sequence>
<dbReference type="Proteomes" id="UP000054477">
    <property type="component" value="Unassembled WGS sequence"/>
</dbReference>
<dbReference type="AlphaFoldDB" id="A0A0C9XJZ5"/>
<reference evidence="1 2" key="1">
    <citation type="submission" date="2014-04" db="EMBL/GenBank/DDBJ databases">
        <authorList>
            <consortium name="DOE Joint Genome Institute"/>
            <person name="Kuo A."/>
            <person name="Kohler A."/>
            <person name="Nagy L.G."/>
            <person name="Floudas D."/>
            <person name="Copeland A."/>
            <person name="Barry K.W."/>
            <person name="Cichocki N."/>
            <person name="Veneault-Fourrey C."/>
            <person name="LaButti K."/>
            <person name="Lindquist E.A."/>
            <person name="Lipzen A."/>
            <person name="Lundell T."/>
            <person name="Morin E."/>
            <person name="Murat C."/>
            <person name="Sun H."/>
            <person name="Tunlid A."/>
            <person name="Henrissat B."/>
            <person name="Grigoriev I.V."/>
            <person name="Hibbett D.S."/>
            <person name="Martin F."/>
            <person name="Nordberg H.P."/>
            <person name="Cantor M.N."/>
            <person name="Hua S.X."/>
        </authorList>
    </citation>
    <scope>NUCLEOTIDE SEQUENCE [LARGE SCALE GENOMIC DNA]</scope>
    <source>
        <strain evidence="1 2">LaAM-08-1</strain>
    </source>
</reference>
<protein>
    <submittedName>
        <fullName evidence="1">Uncharacterized protein</fullName>
    </submittedName>
</protein>
<dbReference type="EMBL" id="KN838601">
    <property type="protein sequence ID" value="KIK01829.1"/>
    <property type="molecule type" value="Genomic_DNA"/>
</dbReference>
<dbReference type="HOGENOM" id="CLU_2794350_0_0_1"/>
<gene>
    <name evidence="1" type="ORF">K443DRAFT_548523</name>
</gene>
<reference evidence="2" key="2">
    <citation type="submission" date="2015-01" db="EMBL/GenBank/DDBJ databases">
        <title>Evolutionary Origins and Diversification of the Mycorrhizal Mutualists.</title>
        <authorList>
            <consortium name="DOE Joint Genome Institute"/>
            <consortium name="Mycorrhizal Genomics Consortium"/>
            <person name="Kohler A."/>
            <person name="Kuo A."/>
            <person name="Nagy L.G."/>
            <person name="Floudas D."/>
            <person name="Copeland A."/>
            <person name="Barry K.W."/>
            <person name="Cichocki N."/>
            <person name="Veneault-Fourrey C."/>
            <person name="LaButti K."/>
            <person name="Lindquist E.A."/>
            <person name="Lipzen A."/>
            <person name="Lundell T."/>
            <person name="Morin E."/>
            <person name="Murat C."/>
            <person name="Riley R."/>
            <person name="Ohm R."/>
            <person name="Sun H."/>
            <person name="Tunlid A."/>
            <person name="Henrissat B."/>
            <person name="Grigoriev I.V."/>
            <person name="Hibbett D.S."/>
            <person name="Martin F."/>
        </authorList>
    </citation>
    <scope>NUCLEOTIDE SEQUENCE [LARGE SCALE GENOMIC DNA]</scope>
    <source>
        <strain evidence="2">LaAM-08-1</strain>
    </source>
</reference>
<accession>A0A0C9XJZ5</accession>
<keyword evidence="2" id="KW-1185">Reference proteome</keyword>